<protein>
    <submittedName>
        <fullName evidence="1">Uncharacterized protein</fullName>
    </submittedName>
</protein>
<reference evidence="1 2" key="1">
    <citation type="journal article" date="2018" name="Biotechnol. Adv.">
        <title>Improved genomic resources and new bioinformatic workflow for the carcinogenic parasite Clonorchis sinensis: Biotechnological implications.</title>
        <authorList>
            <person name="Wang D."/>
            <person name="Korhonen P.K."/>
            <person name="Gasser R.B."/>
            <person name="Young N.D."/>
        </authorList>
    </citation>
    <scope>NUCLEOTIDE SEQUENCE [LARGE SCALE GENOMIC DNA]</scope>
    <source>
        <strain evidence="1">Cs-k2</strain>
    </source>
</reference>
<organism evidence="1 2">
    <name type="scientific">Clonorchis sinensis</name>
    <name type="common">Chinese liver fluke</name>
    <dbReference type="NCBI Taxonomy" id="79923"/>
    <lineage>
        <taxon>Eukaryota</taxon>
        <taxon>Metazoa</taxon>
        <taxon>Spiralia</taxon>
        <taxon>Lophotrochozoa</taxon>
        <taxon>Platyhelminthes</taxon>
        <taxon>Trematoda</taxon>
        <taxon>Digenea</taxon>
        <taxon>Opisthorchiida</taxon>
        <taxon>Opisthorchiata</taxon>
        <taxon>Opisthorchiidae</taxon>
        <taxon>Clonorchis</taxon>
    </lineage>
</organism>
<keyword evidence="2" id="KW-1185">Reference proteome</keyword>
<accession>A0A3R7G425</accession>
<dbReference type="AlphaFoldDB" id="A0A3R7G425"/>
<dbReference type="Proteomes" id="UP000286415">
    <property type="component" value="Unassembled WGS sequence"/>
</dbReference>
<sequence length="121" mass="14012">MHYTQVNLSFYDVLQLNVLRKGRLMFQLLRYSRIDQEQHDFDRFCAKCTGRKESNKNLDKDCLLTGHYLIGHIKCVKLDKTSILFIGTVFEGTGMFSFGKKPIVMASQLFRACDEGLSNKH</sequence>
<evidence type="ECO:0000313" key="2">
    <source>
        <dbReference type="Proteomes" id="UP000286415"/>
    </source>
</evidence>
<gene>
    <name evidence="1" type="ORF">CSKR_109748</name>
</gene>
<reference evidence="1 2" key="2">
    <citation type="journal article" date="2021" name="Genomics">
        <title>High-quality reference genome for Clonorchis sinensis.</title>
        <authorList>
            <person name="Young N.D."/>
            <person name="Stroehlein A.J."/>
            <person name="Kinkar L."/>
            <person name="Wang T."/>
            <person name="Sohn W.M."/>
            <person name="Chang B.C.H."/>
            <person name="Kaur P."/>
            <person name="Weisz D."/>
            <person name="Dudchenko O."/>
            <person name="Aiden E.L."/>
            <person name="Korhonen P.K."/>
            <person name="Gasser R.B."/>
        </authorList>
    </citation>
    <scope>NUCLEOTIDE SEQUENCE [LARGE SCALE GENOMIC DNA]</scope>
    <source>
        <strain evidence="1">Cs-k2</strain>
    </source>
</reference>
<dbReference type="InParanoid" id="A0A3R7G425"/>
<proteinExistence type="predicted"/>
<comment type="caution">
    <text evidence="1">The sequence shown here is derived from an EMBL/GenBank/DDBJ whole genome shotgun (WGS) entry which is preliminary data.</text>
</comment>
<dbReference type="EMBL" id="NIRI02000077">
    <property type="protein sequence ID" value="KAG5441538.1"/>
    <property type="molecule type" value="Genomic_DNA"/>
</dbReference>
<name>A0A3R7G425_CLOSI</name>
<evidence type="ECO:0000313" key="1">
    <source>
        <dbReference type="EMBL" id="KAG5441538.1"/>
    </source>
</evidence>